<reference evidence="2" key="2">
    <citation type="submission" date="2025-08" db="UniProtKB">
        <authorList>
            <consortium name="Ensembl"/>
        </authorList>
    </citation>
    <scope>IDENTIFICATION</scope>
</reference>
<evidence type="ECO:0000256" key="1">
    <source>
        <dbReference type="SAM" id="Phobius"/>
    </source>
</evidence>
<keyword evidence="1" id="KW-0472">Membrane</keyword>
<organism evidence="2 3">
    <name type="scientific">Theropithecus gelada</name>
    <name type="common">Gelada baboon</name>
    <dbReference type="NCBI Taxonomy" id="9565"/>
    <lineage>
        <taxon>Eukaryota</taxon>
        <taxon>Metazoa</taxon>
        <taxon>Chordata</taxon>
        <taxon>Craniata</taxon>
        <taxon>Vertebrata</taxon>
        <taxon>Euteleostomi</taxon>
        <taxon>Mammalia</taxon>
        <taxon>Eutheria</taxon>
        <taxon>Euarchontoglires</taxon>
        <taxon>Primates</taxon>
        <taxon>Haplorrhini</taxon>
        <taxon>Catarrhini</taxon>
        <taxon>Cercopithecidae</taxon>
        <taxon>Cercopithecinae</taxon>
        <taxon>Theropithecus</taxon>
    </lineage>
</organism>
<dbReference type="Ensembl" id="ENSTGET00000013871.1">
    <property type="protein sequence ID" value="ENSTGEP00000011539.1"/>
    <property type="gene ID" value="ENSTGEG00000009409.1"/>
</dbReference>
<evidence type="ECO:0000313" key="3">
    <source>
        <dbReference type="Proteomes" id="UP000694411"/>
    </source>
</evidence>
<sequence length="124" mass="13187">MAGRKQPLKDWTLLSLASSGVPPSLYCSMGCCLAVALVLVKISLPGPITSTAVSESFFFFFFFFLRRVLALSPRLECSCEIMAHCSLNLLGRSDPPTSISQTAGTAGAFPNPSSCCCSLEGRAE</sequence>
<name>A0A8D2ETD7_THEGE</name>
<keyword evidence="3" id="KW-1185">Reference proteome</keyword>
<evidence type="ECO:0000313" key="2">
    <source>
        <dbReference type="Ensembl" id="ENSTGEP00000011539.1"/>
    </source>
</evidence>
<feature type="transmembrane region" description="Helical" evidence="1">
    <location>
        <begin position="12"/>
        <end position="40"/>
    </location>
</feature>
<protein>
    <submittedName>
        <fullName evidence="2">Uncharacterized protein</fullName>
    </submittedName>
</protein>
<keyword evidence="1" id="KW-0812">Transmembrane</keyword>
<feature type="transmembrane region" description="Helical" evidence="1">
    <location>
        <begin position="46"/>
        <end position="65"/>
    </location>
</feature>
<reference evidence="2" key="3">
    <citation type="submission" date="2025-09" db="UniProtKB">
        <authorList>
            <consortium name="Ensembl"/>
        </authorList>
    </citation>
    <scope>IDENTIFICATION</scope>
</reference>
<dbReference type="PANTHER" id="PTHR12138">
    <property type="entry name" value="PRIMATE-EXPANDED PROTEIN FAMILY"/>
    <property type="match status" value="1"/>
</dbReference>
<dbReference type="PANTHER" id="PTHR12138:SF162">
    <property type="entry name" value="CHROMOSOME UNDETERMINED SCAFFOLD_275, WHOLE GENOME SHOTGUN SEQUENCE"/>
    <property type="match status" value="1"/>
</dbReference>
<keyword evidence="1" id="KW-1133">Transmembrane helix</keyword>
<accession>A0A8D2ETD7</accession>
<dbReference type="Proteomes" id="UP000694411">
    <property type="component" value="Chromosome 1"/>
</dbReference>
<reference evidence="2" key="1">
    <citation type="submission" date="2018-05" db="EMBL/GenBank/DDBJ databases">
        <title>Whole genome of Theropithecus gelada.</title>
        <authorList>
            <person name="Chiou K.L."/>
            <person name="Snyder-Mackler N."/>
        </authorList>
    </citation>
    <scope>NUCLEOTIDE SEQUENCE [LARGE SCALE GENOMIC DNA]</scope>
</reference>
<dbReference type="AlphaFoldDB" id="A0A8D2ETD7"/>
<proteinExistence type="predicted"/>